<comment type="caution">
    <text evidence="1">The sequence shown here is derived from an EMBL/GenBank/DDBJ whole genome shotgun (WGS) entry which is preliminary data.</text>
</comment>
<dbReference type="Proteomes" id="UP000618579">
    <property type="component" value="Unassembled WGS sequence"/>
</dbReference>
<name>A0ABX1ZFX7_9BACL</name>
<evidence type="ECO:0000313" key="1">
    <source>
        <dbReference type="EMBL" id="NOU98996.1"/>
    </source>
</evidence>
<proteinExistence type="predicted"/>
<evidence type="ECO:0000313" key="2">
    <source>
        <dbReference type="Proteomes" id="UP000618579"/>
    </source>
</evidence>
<organism evidence="1 2">
    <name type="scientific">Paenibacillus planticolens</name>
    <dbReference type="NCBI Taxonomy" id="2654976"/>
    <lineage>
        <taxon>Bacteria</taxon>
        <taxon>Bacillati</taxon>
        <taxon>Bacillota</taxon>
        <taxon>Bacilli</taxon>
        <taxon>Bacillales</taxon>
        <taxon>Paenibacillaceae</taxon>
        <taxon>Paenibacillus</taxon>
    </lineage>
</organism>
<gene>
    <name evidence="1" type="ORF">GC097_03040</name>
</gene>
<keyword evidence="2" id="KW-1185">Reference proteome</keyword>
<sequence>MVNKYKVRAYCSSRLCDYVQHDDVIQAINGETSYALALHYNESPAKPSCPKCGEAMSFYSHSVIDEPWLP</sequence>
<protein>
    <recommendedName>
        <fullName evidence="3">CxxH/CxxC protein (TIGR04129 family)</fullName>
    </recommendedName>
</protein>
<evidence type="ECO:0008006" key="3">
    <source>
        <dbReference type="Google" id="ProtNLM"/>
    </source>
</evidence>
<accession>A0ABX1ZFX7</accession>
<reference evidence="1 2" key="1">
    <citation type="submission" date="2019-10" db="EMBL/GenBank/DDBJ databases">
        <title>Description of Paenibacillus pedi sp. nov.</title>
        <authorList>
            <person name="Carlier A."/>
            <person name="Qi S."/>
        </authorList>
    </citation>
    <scope>NUCLEOTIDE SEQUENCE [LARGE SCALE GENOMIC DNA]</scope>
    <source>
        <strain evidence="1 2">LMG 31457</strain>
    </source>
</reference>
<dbReference type="EMBL" id="WHNZ01000012">
    <property type="protein sequence ID" value="NOU98996.1"/>
    <property type="molecule type" value="Genomic_DNA"/>
</dbReference>
<dbReference type="RefSeq" id="WP_171681897.1">
    <property type="nucleotide sequence ID" value="NZ_WHNZ01000012.1"/>
</dbReference>